<organism evidence="1 2">
    <name type="scientific">Photobacterium lipolyticum</name>
    <dbReference type="NCBI Taxonomy" id="266810"/>
    <lineage>
        <taxon>Bacteria</taxon>
        <taxon>Pseudomonadati</taxon>
        <taxon>Pseudomonadota</taxon>
        <taxon>Gammaproteobacteria</taxon>
        <taxon>Vibrionales</taxon>
        <taxon>Vibrionaceae</taxon>
        <taxon>Photobacterium</taxon>
    </lineage>
</organism>
<reference evidence="1 2" key="1">
    <citation type="submission" date="2018-03" db="EMBL/GenBank/DDBJ databases">
        <title>Whole genome sequencing of Histamine producing bacteria.</title>
        <authorList>
            <person name="Butler K."/>
        </authorList>
    </citation>
    <scope>NUCLEOTIDE SEQUENCE [LARGE SCALE GENOMIC DNA]</scope>
    <source>
        <strain evidence="1 2">DSM 16190</strain>
    </source>
</reference>
<sequence>MNYEVPEEEEFFIRGFGYSQEYDHDEGLFSFIKSYGHDEYLVFTHSPMGQGSVTVKLVVKGQEVFRVYKERISQISFQTWSGQKVIRIYFSEPCDSRDFLVYYEPRPRLVCVEL</sequence>
<dbReference type="EMBL" id="PYMC01000029">
    <property type="protein sequence ID" value="PSV99573.1"/>
    <property type="molecule type" value="Genomic_DNA"/>
</dbReference>
<dbReference type="OrthoDB" id="6290753at2"/>
<dbReference type="RefSeq" id="WP_107285425.1">
    <property type="nucleotide sequence ID" value="NZ_PYMC01000029.1"/>
</dbReference>
<name>A0A2T3MQQ0_9GAMM</name>
<proteinExistence type="predicted"/>
<dbReference type="Proteomes" id="UP000240904">
    <property type="component" value="Unassembled WGS sequence"/>
</dbReference>
<dbReference type="AlphaFoldDB" id="A0A2T3MQQ0"/>
<accession>A0A2T3MQQ0</accession>
<protein>
    <submittedName>
        <fullName evidence="1">Uncharacterized protein</fullName>
    </submittedName>
</protein>
<gene>
    <name evidence="1" type="ORF">C9I89_21725</name>
</gene>
<comment type="caution">
    <text evidence="1">The sequence shown here is derived from an EMBL/GenBank/DDBJ whole genome shotgun (WGS) entry which is preliminary data.</text>
</comment>
<evidence type="ECO:0000313" key="1">
    <source>
        <dbReference type="EMBL" id="PSV99573.1"/>
    </source>
</evidence>
<evidence type="ECO:0000313" key="2">
    <source>
        <dbReference type="Proteomes" id="UP000240904"/>
    </source>
</evidence>
<keyword evidence="2" id="KW-1185">Reference proteome</keyword>